<dbReference type="PANTHER" id="PTHR42711">
    <property type="entry name" value="ABC TRANSPORTER ATP-BINDING PROTEIN"/>
    <property type="match status" value="1"/>
</dbReference>
<dbReference type="SMART" id="SM00382">
    <property type="entry name" value="AAA"/>
    <property type="match status" value="1"/>
</dbReference>
<comment type="caution">
    <text evidence="6">The sequence shown here is derived from an EMBL/GenBank/DDBJ whole genome shotgun (WGS) entry which is preliminary data.</text>
</comment>
<evidence type="ECO:0000256" key="4">
    <source>
        <dbReference type="ARBA" id="ARBA00022840"/>
    </source>
</evidence>
<dbReference type="AlphaFoldDB" id="A0A317G0J8"/>
<feature type="domain" description="ABC transporter" evidence="5">
    <location>
        <begin position="3"/>
        <end position="240"/>
    </location>
</feature>
<dbReference type="InterPro" id="IPR050763">
    <property type="entry name" value="ABC_transporter_ATP-binding"/>
</dbReference>
<evidence type="ECO:0000259" key="5">
    <source>
        <dbReference type="PROSITE" id="PS50893"/>
    </source>
</evidence>
<keyword evidence="2" id="KW-0813">Transport</keyword>
<dbReference type="EMBL" id="NXNG01000001">
    <property type="protein sequence ID" value="PWT26979.1"/>
    <property type="molecule type" value="Genomic_DNA"/>
</dbReference>
<dbReference type="RefSeq" id="WP_110072624.1">
    <property type="nucleotide sequence ID" value="NZ_CM009896.1"/>
</dbReference>
<dbReference type="GO" id="GO:0005524">
    <property type="term" value="F:ATP binding"/>
    <property type="evidence" value="ECO:0007669"/>
    <property type="project" value="UniProtKB-KW"/>
</dbReference>
<keyword evidence="3" id="KW-0547">Nucleotide-binding</keyword>
<accession>A0A317G0J8</accession>
<dbReference type="Pfam" id="PF13732">
    <property type="entry name" value="DrrA1-3_C"/>
    <property type="match status" value="1"/>
</dbReference>
<gene>
    <name evidence="6" type="ORF">CPT75_07610</name>
</gene>
<dbReference type="InterPro" id="IPR027417">
    <property type="entry name" value="P-loop_NTPase"/>
</dbReference>
<dbReference type="InterPro" id="IPR003439">
    <property type="entry name" value="ABC_transporter-like_ATP-bd"/>
</dbReference>
<comment type="similarity">
    <text evidence="1">Belongs to the ABC transporter superfamily.</text>
</comment>
<proteinExistence type="inferred from homology"/>
<name>A0A317G0J8_BUTFI</name>
<dbReference type="GO" id="GO:0016887">
    <property type="term" value="F:ATP hydrolysis activity"/>
    <property type="evidence" value="ECO:0007669"/>
    <property type="project" value="InterPro"/>
</dbReference>
<dbReference type="PANTHER" id="PTHR42711:SF5">
    <property type="entry name" value="ABC TRANSPORTER ATP-BINDING PROTEIN NATA"/>
    <property type="match status" value="1"/>
</dbReference>
<dbReference type="Pfam" id="PF00005">
    <property type="entry name" value="ABC_tran"/>
    <property type="match status" value="1"/>
</dbReference>
<dbReference type="Gene3D" id="3.40.50.300">
    <property type="entry name" value="P-loop containing nucleotide triphosphate hydrolases"/>
    <property type="match status" value="1"/>
</dbReference>
<sequence>MAFEVKHLQKKFGDKQAVEDLSFELKEPGVYALLGTNGAGKSTSIRMMLGILERDNGEVLFGGENFDTRKVNVGYLAEERGLYPKYPIMDQLLYFASLKGLSADTAMDRIKYWGDRLKVTEYLFPERKKGKKFKPTLADQMSKGNQQKIQLMAALISDPQFLILDEPLSGLDPVNTDLFKSVIREEIARNKYIIMSSHQMPVIEEFCEDITILNRGKAVVSGNLNQIKKSYGRVNLFVKCDEDISDTISTLGIKVVNNTPAGIQLKVKDESEAKSLLKRLSDESRTIVRFELREPSLHEIFIESVGESALYNDQNNADNKAEETISE</sequence>
<dbReference type="InterPro" id="IPR003593">
    <property type="entry name" value="AAA+_ATPase"/>
</dbReference>
<dbReference type="PROSITE" id="PS50893">
    <property type="entry name" value="ABC_TRANSPORTER_2"/>
    <property type="match status" value="1"/>
</dbReference>
<keyword evidence="4 6" id="KW-0067">ATP-binding</keyword>
<keyword evidence="7" id="KW-1185">Reference proteome</keyword>
<evidence type="ECO:0000313" key="6">
    <source>
        <dbReference type="EMBL" id="PWT26979.1"/>
    </source>
</evidence>
<protein>
    <submittedName>
        <fullName evidence="6">ABC transporter ATP-binding protein</fullName>
    </submittedName>
</protein>
<dbReference type="SUPFAM" id="SSF52540">
    <property type="entry name" value="P-loop containing nucleoside triphosphate hydrolases"/>
    <property type="match status" value="1"/>
</dbReference>
<organism evidence="6 7">
    <name type="scientific">Butyrivibrio fibrisolvens</name>
    <dbReference type="NCBI Taxonomy" id="831"/>
    <lineage>
        <taxon>Bacteria</taxon>
        <taxon>Bacillati</taxon>
        <taxon>Bacillota</taxon>
        <taxon>Clostridia</taxon>
        <taxon>Lachnospirales</taxon>
        <taxon>Lachnospiraceae</taxon>
        <taxon>Butyrivibrio</taxon>
    </lineage>
</organism>
<evidence type="ECO:0000256" key="3">
    <source>
        <dbReference type="ARBA" id="ARBA00022741"/>
    </source>
</evidence>
<evidence type="ECO:0000256" key="1">
    <source>
        <dbReference type="ARBA" id="ARBA00005417"/>
    </source>
</evidence>
<dbReference type="Proteomes" id="UP000245488">
    <property type="component" value="Chromosome"/>
</dbReference>
<evidence type="ECO:0000256" key="2">
    <source>
        <dbReference type="ARBA" id="ARBA00022448"/>
    </source>
</evidence>
<reference evidence="6 7" key="1">
    <citation type="submission" date="2017-09" db="EMBL/GenBank/DDBJ databases">
        <title>High-quality draft genome sequence of Butyrivibrio fibrisolvens INBov1, isolated from cow rumen.</title>
        <authorList>
            <person name="Rodriguez Hernaez J."/>
            <person name="Rivarola M."/>
            <person name="Paniego N."/>
            <person name="Cravero S."/>
            <person name="Ceron Cucchi M."/>
            <person name="Martinez M.C."/>
        </authorList>
    </citation>
    <scope>NUCLEOTIDE SEQUENCE [LARGE SCALE GENOMIC DNA]</scope>
    <source>
        <strain evidence="6 7">INBov1</strain>
    </source>
</reference>
<dbReference type="InterPro" id="IPR025302">
    <property type="entry name" value="DrrA1/2-like_C"/>
</dbReference>
<evidence type="ECO:0000313" key="7">
    <source>
        <dbReference type="Proteomes" id="UP000245488"/>
    </source>
</evidence>